<organism evidence="2">
    <name type="scientific">uncultured Caudovirales phage</name>
    <dbReference type="NCBI Taxonomy" id="2100421"/>
    <lineage>
        <taxon>Viruses</taxon>
        <taxon>Duplodnaviria</taxon>
        <taxon>Heunggongvirae</taxon>
        <taxon>Uroviricota</taxon>
        <taxon>Caudoviricetes</taxon>
        <taxon>Peduoviridae</taxon>
        <taxon>Maltschvirus</taxon>
        <taxon>Maltschvirus maltsch</taxon>
    </lineage>
</organism>
<evidence type="ECO:0000313" key="2">
    <source>
        <dbReference type="EMBL" id="ASN68104.1"/>
    </source>
</evidence>
<protein>
    <submittedName>
        <fullName evidence="2">Putative hydrolase</fullName>
    </submittedName>
</protein>
<keyword evidence="2" id="KW-0378">Hydrolase</keyword>
<dbReference type="GO" id="GO:0016787">
    <property type="term" value="F:hydrolase activity"/>
    <property type="evidence" value="ECO:0007669"/>
    <property type="project" value="UniProtKB-KW"/>
</dbReference>
<dbReference type="Pfam" id="PF24032">
    <property type="entry name" value="YQBQ"/>
    <property type="match status" value="1"/>
</dbReference>
<evidence type="ECO:0000259" key="1">
    <source>
        <dbReference type="Pfam" id="PF24032"/>
    </source>
</evidence>
<reference evidence="2" key="1">
    <citation type="submission" date="2017-06" db="EMBL/GenBank/DDBJ databases">
        <title>Novel phages from South African skin metaviromes.</title>
        <authorList>
            <person name="van Zyl L.J."/>
            <person name="Abrahams Y."/>
            <person name="Stander E.A."/>
            <person name="Kirby B.M."/>
            <person name="Clavaud C."/>
            <person name="Farcet C."/>
            <person name="Breton L."/>
            <person name="Trindade M.I."/>
        </authorList>
    </citation>
    <scope>NUCLEOTIDE SEQUENCE</scope>
</reference>
<gene>
    <name evidence="2" type="ORF">8F11_69</name>
</gene>
<dbReference type="SUPFAM" id="SSF69279">
    <property type="entry name" value="Phage tail proteins"/>
    <property type="match status" value="1"/>
</dbReference>
<sequence>MSKLRVLTYANGIMSHLDGRVESVTVSGDIGTCFRTCDVSLINAYNLRDRALNFSLGKELRVYFEGREVFRGVLFTQGITTDGKQTLKAYDHNVYLVKNADTVVYKNKSASTILKDLCSKYGVRIGSIDDTKYVIKSHVVRGKSLFDIVTIALTTTYKATGRKYRLTNTGGKLNLVNVKEAKRLTIVENGRNIISASYSESIEDVRTAVKLTGGDEKKPITARADDTKSKAKYGVMQHYEHMSDVKKSGNLSSLAKQMLKELSQPKREFDVEALGDNDVISGMSIAVKESMTGIQGVFYVVSDTHTFNADNTHTMSLKLSRTLDVPQMEADKV</sequence>
<name>A0A2H4IZP4_9CAUD</name>
<accession>A0A2H4IZP4</accession>
<feature type="domain" description="YqbQ/XkdQ" evidence="1">
    <location>
        <begin position="25"/>
        <end position="319"/>
    </location>
</feature>
<dbReference type="InterPro" id="IPR056937">
    <property type="entry name" value="YqbQ/XkdQ"/>
</dbReference>
<dbReference type="EMBL" id="MF417871">
    <property type="protein sequence ID" value="ASN68104.1"/>
    <property type="molecule type" value="Genomic_DNA"/>
</dbReference>
<proteinExistence type="predicted"/>